<keyword evidence="2" id="KW-1185">Reference proteome</keyword>
<proteinExistence type="predicted"/>
<dbReference type="STRING" id="1716141.STSP_06640"/>
<evidence type="ECO:0008006" key="3">
    <source>
        <dbReference type="Google" id="ProtNLM"/>
    </source>
</evidence>
<comment type="caution">
    <text evidence="1">The sequence shown here is derived from an EMBL/GenBank/DDBJ whole genome shotgun (WGS) entry which is preliminary data.</text>
</comment>
<organism evidence="1 2">
    <name type="scientific">Streptomyces jeddahensis</name>
    <dbReference type="NCBI Taxonomy" id="1716141"/>
    <lineage>
        <taxon>Bacteria</taxon>
        <taxon>Bacillati</taxon>
        <taxon>Actinomycetota</taxon>
        <taxon>Actinomycetes</taxon>
        <taxon>Kitasatosporales</taxon>
        <taxon>Streptomycetaceae</taxon>
        <taxon>Streptomyces</taxon>
    </lineage>
</organism>
<dbReference type="PATRIC" id="fig|1716141.3.peg.704"/>
<dbReference type="AlphaFoldDB" id="A0A177HYK7"/>
<evidence type="ECO:0000313" key="1">
    <source>
        <dbReference type="EMBL" id="OAH15961.1"/>
    </source>
</evidence>
<accession>A0A177HYK7</accession>
<dbReference type="RefSeq" id="WP_269801021.1">
    <property type="nucleotide sequence ID" value="NZ_LOHS01000029.1"/>
</dbReference>
<dbReference type="EMBL" id="LOHS01000029">
    <property type="protein sequence ID" value="OAH15961.1"/>
    <property type="molecule type" value="Genomic_DNA"/>
</dbReference>
<protein>
    <recommendedName>
        <fullName evidence="3">Alpha/beta hydrolase</fullName>
    </recommendedName>
</protein>
<sequence length="40" mass="4446">MTLSFRTIDVTGYRVFYRETGEPGAPKLALLGDFPSSSHQ</sequence>
<dbReference type="Proteomes" id="UP000077381">
    <property type="component" value="Unassembled WGS sequence"/>
</dbReference>
<name>A0A177HYK7_9ACTN</name>
<evidence type="ECO:0000313" key="2">
    <source>
        <dbReference type="Proteomes" id="UP000077381"/>
    </source>
</evidence>
<reference evidence="1 2" key="1">
    <citation type="submission" date="2015-12" db="EMBL/GenBank/DDBJ databases">
        <title>Genome sequence of Streptomyces sp. G25.</title>
        <authorList>
            <person name="Poehlein A."/>
            <person name="Roettig A."/>
            <person name="Hiessl S."/>
            <person name="Hauschild P."/>
            <person name="Schauer J."/>
            <person name="Madkour M.H."/>
            <person name="Al-Ansari A.M."/>
            <person name="Almakishah N.H."/>
            <person name="Steinbuechel A."/>
            <person name="Daniel R."/>
        </authorList>
    </citation>
    <scope>NUCLEOTIDE SEQUENCE [LARGE SCALE GENOMIC DNA]</scope>
    <source>
        <strain evidence="2">G25(2015)</strain>
    </source>
</reference>
<gene>
    <name evidence="1" type="ORF">STSP_06640</name>
</gene>